<proteinExistence type="predicted"/>
<dbReference type="EMBL" id="CDMZ01004295">
    <property type="protein sequence ID" value="CEM49309.1"/>
    <property type="molecule type" value="Genomic_DNA"/>
</dbReference>
<dbReference type="VEuPathDB" id="CryptoDB:Cvel_9333"/>
<gene>
    <name evidence="1" type="ORF">Cvel_9333</name>
</gene>
<reference evidence="1" key="1">
    <citation type="submission" date="2014-11" db="EMBL/GenBank/DDBJ databases">
        <authorList>
            <person name="Otto D Thomas"/>
            <person name="Naeem Raeece"/>
        </authorList>
    </citation>
    <scope>NUCLEOTIDE SEQUENCE</scope>
</reference>
<name>A0A0G4HXS2_9ALVE</name>
<protein>
    <submittedName>
        <fullName evidence="1">Uncharacterized protein</fullName>
    </submittedName>
</protein>
<dbReference type="AlphaFoldDB" id="A0A0G4HXS2"/>
<accession>A0A0G4HXS2</accession>
<organism evidence="1">
    <name type="scientific">Chromera velia CCMP2878</name>
    <dbReference type="NCBI Taxonomy" id="1169474"/>
    <lineage>
        <taxon>Eukaryota</taxon>
        <taxon>Sar</taxon>
        <taxon>Alveolata</taxon>
        <taxon>Colpodellida</taxon>
        <taxon>Chromeraceae</taxon>
        <taxon>Chromera</taxon>
    </lineage>
</organism>
<sequence length="201" mass="22656">MFQRRNSGDELDNSLSRLTSLEIPSRSCVLPSLIVRTAREDDGDLDSEPSTNQIICTSCQYLLYSYFGWMGLESRRVRNRFSQLDRLDAKIRTHATRNLIALKALEIRQSASGGRLSSEERRTKHELLHELTKSKSDYFSAAELMEELAQQFPDALRKRGFSSEDFTASAAELRKIGDQLRAASLATGVTVAFGRISALFE</sequence>
<evidence type="ECO:0000313" key="1">
    <source>
        <dbReference type="EMBL" id="CEM49309.1"/>
    </source>
</evidence>